<evidence type="ECO:0000256" key="1">
    <source>
        <dbReference type="ARBA" id="ARBA00022490"/>
    </source>
</evidence>
<protein>
    <recommendedName>
        <fullName evidence="5">Putative metal-dependent hydrolase EC501_15340</fullName>
        <ecNumber evidence="5">3.-.-.-</ecNumber>
    </recommendedName>
</protein>
<dbReference type="Proteomes" id="UP000279909">
    <property type="component" value="Unassembled WGS sequence"/>
</dbReference>
<organism evidence="7 8">
    <name type="scientific">Lysinibacillus halotolerans</name>
    <dbReference type="NCBI Taxonomy" id="1368476"/>
    <lineage>
        <taxon>Bacteria</taxon>
        <taxon>Bacillati</taxon>
        <taxon>Bacillota</taxon>
        <taxon>Bacilli</taxon>
        <taxon>Bacillales</taxon>
        <taxon>Bacillaceae</taxon>
        <taxon>Lysinibacillus</taxon>
    </lineage>
</organism>
<comment type="caution">
    <text evidence="7">The sequence shown here is derived from an EMBL/GenBank/DDBJ whole genome shotgun (WGS) entry which is preliminary data.</text>
</comment>
<comment type="subunit">
    <text evidence="5">Homodimer.</text>
</comment>
<evidence type="ECO:0000256" key="3">
    <source>
        <dbReference type="ARBA" id="ARBA00022801"/>
    </source>
</evidence>
<comment type="function">
    <text evidence="5">Possible metal-dependent hydrolase.</text>
</comment>
<reference evidence="7 8" key="1">
    <citation type="journal article" date="2014" name="Int. J. Syst. Evol. Microbiol.">
        <title>Lysinibacillus halotolerans sp. nov., isolated from saline-alkaline soil.</title>
        <authorList>
            <person name="Kong D."/>
            <person name="Wang Y."/>
            <person name="Zhao B."/>
            <person name="Li Y."/>
            <person name="Song J."/>
            <person name="Zhai Y."/>
            <person name="Zhang C."/>
            <person name="Wang H."/>
            <person name="Chen X."/>
            <person name="Zhao B."/>
            <person name="Ruan Z."/>
        </authorList>
    </citation>
    <scope>NUCLEOTIDE SEQUENCE [LARGE SCALE GENOMIC DNA]</scope>
    <source>
        <strain evidence="7 8">MCCC 1A12703</strain>
    </source>
</reference>
<dbReference type="SUPFAM" id="SSF109854">
    <property type="entry name" value="DinB/YfiT-like putative metalloenzymes"/>
    <property type="match status" value="1"/>
</dbReference>
<evidence type="ECO:0000256" key="5">
    <source>
        <dbReference type="HAMAP-Rule" id="MF_01256"/>
    </source>
</evidence>
<dbReference type="HAMAP" id="MF_01256">
    <property type="entry name" value="YfiT_hydrol"/>
    <property type="match status" value="1"/>
</dbReference>
<proteinExistence type="inferred from homology"/>
<dbReference type="Pfam" id="PF12867">
    <property type="entry name" value="DinB_2"/>
    <property type="match status" value="1"/>
</dbReference>
<evidence type="ECO:0000259" key="6">
    <source>
        <dbReference type="Pfam" id="PF12867"/>
    </source>
</evidence>
<dbReference type="InterPro" id="IPR024775">
    <property type="entry name" value="DinB-like"/>
</dbReference>
<dbReference type="GO" id="GO:0005737">
    <property type="term" value="C:cytoplasm"/>
    <property type="evidence" value="ECO:0007669"/>
    <property type="project" value="UniProtKB-SubCell"/>
</dbReference>
<accession>A0A3M8H5D8</accession>
<feature type="binding site" evidence="5">
    <location>
        <position position="155"/>
    </location>
    <ligand>
        <name>Zn(2+)</name>
        <dbReference type="ChEBI" id="CHEBI:29105"/>
    </ligand>
</feature>
<evidence type="ECO:0000256" key="2">
    <source>
        <dbReference type="ARBA" id="ARBA00022723"/>
    </source>
</evidence>
<comment type="subcellular location">
    <subcellularLocation>
        <location evidence="5">Cytoplasm</location>
    </subcellularLocation>
</comment>
<keyword evidence="1 5" id="KW-0963">Cytoplasm</keyword>
<name>A0A3M8H5D8_9BACI</name>
<dbReference type="InterPro" id="IPR023774">
    <property type="entry name" value="Put_metal_dep_hydrolase_YfiT"/>
</dbReference>
<sequence>MDAKYPIGQFTCNETITHEDIHQWIQEIKLLPTRLSEMVKGLTDEKLEKTYRPGGWTVRQIVHHIADSHLNSYTRFKLALTEDNPTIKPYAEEKWALLVDSHLPISVSIQLIEALHERWVYLLESLTEEQLNRTFVHPDNGAISLKKNVGIYAWHGNHHLAHIQLALKEESRSI</sequence>
<dbReference type="InterPro" id="IPR034660">
    <property type="entry name" value="DinB/YfiT-like"/>
</dbReference>
<dbReference type="EC" id="3.-.-.-" evidence="5"/>
<comment type="cofactor">
    <cofactor evidence="5">
        <name>Zn(2+)</name>
        <dbReference type="ChEBI" id="CHEBI:29105"/>
    </cofactor>
    <text evidence="5">Binds 1 zinc ion per subunit.</text>
</comment>
<dbReference type="NCBIfam" id="NF009807">
    <property type="entry name" value="PRK13291.1"/>
    <property type="match status" value="1"/>
</dbReference>
<dbReference type="EMBL" id="RHLQ01000049">
    <property type="protein sequence ID" value="RNC97424.1"/>
    <property type="molecule type" value="Genomic_DNA"/>
</dbReference>
<dbReference type="Gene3D" id="1.20.120.450">
    <property type="entry name" value="dinb family like domain"/>
    <property type="match status" value="1"/>
</dbReference>
<keyword evidence="4 5" id="KW-0862">Zinc</keyword>
<keyword evidence="8" id="KW-1185">Reference proteome</keyword>
<feature type="domain" description="DinB-like" evidence="6">
    <location>
        <begin position="31"/>
        <end position="163"/>
    </location>
</feature>
<feature type="binding site" evidence="5">
    <location>
        <position position="64"/>
    </location>
    <ligand>
        <name>Zn(2+)</name>
        <dbReference type="ChEBI" id="CHEBI:29105"/>
    </ligand>
</feature>
<dbReference type="GO" id="GO:0008270">
    <property type="term" value="F:zinc ion binding"/>
    <property type="evidence" value="ECO:0007669"/>
    <property type="project" value="UniProtKB-UniRule"/>
</dbReference>
<dbReference type="RefSeq" id="WP_122973244.1">
    <property type="nucleotide sequence ID" value="NZ_RHLQ01000049.1"/>
</dbReference>
<keyword evidence="2 5" id="KW-0479">Metal-binding</keyword>
<dbReference type="OrthoDB" id="9796039at2"/>
<evidence type="ECO:0000313" key="8">
    <source>
        <dbReference type="Proteomes" id="UP000279909"/>
    </source>
</evidence>
<evidence type="ECO:0000313" key="7">
    <source>
        <dbReference type="EMBL" id="RNC97424.1"/>
    </source>
</evidence>
<dbReference type="GO" id="GO:0016787">
    <property type="term" value="F:hydrolase activity"/>
    <property type="evidence" value="ECO:0007669"/>
    <property type="project" value="UniProtKB-UniRule"/>
</dbReference>
<feature type="binding site" evidence="5">
    <location>
        <position position="159"/>
    </location>
    <ligand>
        <name>Zn(2+)</name>
        <dbReference type="ChEBI" id="CHEBI:29105"/>
    </ligand>
</feature>
<comment type="similarity">
    <text evidence="5">Belongs to the metal hydrolase YfiT family.</text>
</comment>
<gene>
    <name evidence="7" type="ORF">EC501_15340</name>
</gene>
<keyword evidence="3 5" id="KW-0378">Hydrolase</keyword>
<evidence type="ECO:0000256" key="4">
    <source>
        <dbReference type="ARBA" id="ARBA00022833"/>
    </source>
</evidence>
<dbReference type="AlphaFoldDB" id="A0A3M8H5D8"/>